<evidence type="ECO:0000313" key="2">
    <source>
        <dbReference type="EMBL" id="OLF91408.1"/>
    </source>
</evidence>
<dbReference type="Proteomes" id="UP000185604">
    <property type="component" value="Unassembled WGS sequence"/>
</dbReference>
<evidence type="ECO:0000313" key="3">
    <source>
        <dbReference type="Proteomes" id="UP000185604"/>
    </source>
</evidence>
<gene>
    <name evidence="2" type="ORF">B4121_2886</name>
</gene>
<feature type="compositionally biased region" description="Basic and acidic residues" evidence="1">
    <location>
        <begin position="10"/>
        <end position="22"/>
    </location>
</feature>
<evidence type="ECO:0000256" key="1">
    <source>
        <dbReference type="SAM" id="MobiDB-lite"/>
    </source>
</evidence>
<protein>
    <submittedName>
        <fullName evidence="2">Uncharacterized protein</fullName>
    </submittedName>
</protein>
<name>A0A7Z0WX56_9BACI</name>
<organism evidence="2 3">
    <name type="scientific">Bacillus paralicheniformis</name>
    <dbReference type="NCBI Taxonomy" id="1648923"/>
    <lineage>
        <taxon>Bacteria</taxon>
        <taxon>Bacillati</taxon>
        <taxon>Bacillota</taxon>
        <taxon>Bacilli</taxon>
        <taxon>Bacillales</taxon>
        <taxon>Bacillaceae</taxon>
        <taxon>Bacillus</taxon>
    </lineage>
</organism>
<comment type="caution">
    <text evidence="2">The sequence shown here is derived from an EMBL/GenBank/DDBJ whole genome shotgun (WGS) entry which is preliminary data.</text>
</comment>
<proteinExistence type="predicted"/>
<accession>A0A7Z0WX56</accession>
<sequence length="44" mass="4722">MCSGGLAKFGTEHPPAESGIKTKEYDNGTIGTFFVLEKAFFGHT</sequence>
<reference evidence="2 3" key="1">
    <citation type="journal article" date="2016" name="Front. Microbiol.">
        <title>High-Level Heat Resistance of Spores of Bacillus amyloliquefaciens and Bacillus licheniformis Results from the Presence of a spoVA Operon in a Tn1546 Transposon.</title>
        <authorList>
            <person name="Berendsen E.M."/>
            <person name="Koning R.A."/>
            <person name="Boekhorst J."/>
            <person name="de Jong A."/>
            <person name="Kuipers O.P."/>
            <person name="Wells-Bennik M.H."/>
        </authorList>
    </citation>
    <scope>NUCLEOTIDE SEQUENCE [LARGE SCALE GENOMIC DNA]</scope>
    <source>
        <strain evidence="2 3">B4121</strain>
    </source>
</reference>
<dbReference type="EMBL" id="LKPO01000019">
    <property type="protein sequence ID" value="OLF91408.1"/>
    <property type="molecule type" value="Genomic_DNA"/>
</dbReference>
<dbReference type="AlphaFoldDB" id="A0A7Z0WX56"/>
<feature type="region of interest" description="Disordered" evidence="1">
    <location>
        <begin position="1"/>
        <end position="22"/>
    </location>
</feature>